<name>A0A369PZ02_9SPHI</name>
<dbReference type="Gene3D" id="2.60.120.650">
    <property type="entry name" value="Cupin"/>
    <property type="match status" value="1"/>
</dbReference>
<dbReference type="PANTHER" id="PTHR12461">
    <property type="entry name" value="HYPOXIA-INDUCIBLE FACTOR 1 ALPHA INHIBITOR-RELATED"/>
    <property type="match status" value="1"/>
</dbReference>
<protein>
    <submittedName>
        <fullName evidence="2">Cupin-like domain-containing protein</fullName>
    </submittedName>
</protein>
<dbReference type="Proteomes" id="UP000253961">
    <property type="component" value="Unassembled WGS sequence"/>
</dbReference>
<evidence type="ECO:0000313" key="2">
    <source>
        <dbReference type="EMBL" id="RDC55986.1"/>
    </source>
</evidence>
<accession>A0A369PZ02</accession>
<evidence type="ECO:0000313" key="3">
    <source>
        <dbReference type="Proteomes" id="UP000253961"/>
    </source>
</evidence>
<organism evidence="2 3">
    <name type="scientific">Pedobacter chinensis</name>
    <dbReference type="NCBI Taxonomy" id="2282421"/>
    <lineage>
        <taxon>Bacteria</taxon>
        <taxon>Pseudomonadati</taxon>
        <taxon>Bacteroidota</taxon>
        <taxon>Sphingobacteriia</taxon>
        <taxon>Sphingobacteriales</taxon>
        <taxon>Sphingobacteriaceae</taxon>
        <taxon>Pedobacter</taxon>
    </lineage>
</organism>
<dbReference type="AlphaFoldDB" id="A0A369PZ02"/>
<reference evidence="2 3" key="1">
    <citation type="submission" date="2018-07" db="EMBL/GenBank/DDBJ databases">
        <title>Pedobacter sp. nov., isolated from soil.</title>
        <authorList>
            <person name="Zhou L.Y."/>
            <person name="Du Z.J."/>
        </authorList>
    </citation>
    <scope>NUCLEOTIDE SEQUENCE [LARGE SCALE GENOMIC DNA]</scope>
    <source>
        <strain evidence="2 3">JDX94</strain>
    </source>
</reference>
<feature type="domain" description="JmjC" evidence="1">
    <location>
        <begin position="79"/>
        <end position="252"/>
    </location>
</feature>
<dbReference type="EMBL" id="QPKV01000005">
    <property type="protein sequence ID" value="RDC55986.1"/>
    <property type="molecule type" value="Genomic_DNA"/>
</dbReference>
<dbReference type="RefSeq" id="WP_115403451.1">
    <property type="nucleotide sequence ID" value="NZ_QPKV01000005.1"/>
</dbReference>
<proteinExistence type="predicted"/>
<dbReference type="PROSITE" id="PS51184">
    <property type="entry name" value="JMJC"/>
    <property type="match status" value="1"/>
</dbReference>
<dbReference type="PANTHER" id="PTHR12461:SF105">
    <property type="entry name" value="HYPOXIA-INDUCIBLE FACTOR 1-ALPHA INHIBITOR"/>
    <property type="match status" value="1"/>
</dbReference>
<sequence length="284" mass="33570">MTLEPIPYLQGLDIADFKKNYVQRKRPVILCDFISQSSAFKNWNYDYFRKEAGNKIVAVHGSEDAHPDYVTSPPERQMLFSDYLDLIEREPSELRLFLFNLLVYRPKLRKALKIIPPMKGFLTNFPLLFFGGKGASVRYHYDIDMSHVFLSQFEGEKRIFLFANDQSDLLYKFPFNFHGPVDLRKPDYEKYPALKLLKGWECVLKPGETLYIPSGYWHYIQYLSQGYSVSNRALSASLTDKLKGFRNILIIRRIDNLLRRLFGQKWFNYKLKRAKRNAERHIRA</sequence>
<evidence type="ECO:0000259" key="1">
    <source>
        <dbReference type="PROSITE" id="PS51184"/>
    </source>
</evidence>
<keyword evidence="3" id="KW-1185">Reference proteome</keyword>
<dbReference type="InterPro" id="IPR003347">
    <property type="entry name" value="JmjC_dom"/>
</dbReference>
<dbReference type="Pfam" id="PF13621">
    <property type="entry name" value="Cupin_8"/>
    <property type="match status" value="1"/>
</dbReference>
<dbReference type="SMART" id="SM00558">
    <property type="entry name" value="JmjC"/>
    <property type="match status" value="1"/>
</dbReference>
<dbReference type="InterPro" id="IPR041667">
    <property type="entry name" value="Cupin_8"/>
</dbReference>
<gene>
    <name evidence="2" type="ORF">DU508_14125</name>
</gene>
<comment type="caution">
    <text evidence="2">The sequence shown here is derived from an EMBL/GenBank/DDBJ whole genome shotgun (WGS) entry which is preliminary data.</text>
</comment>
<dbReference type="SUPFAM" id="SSF51197">
    <property type="entry name" value="Clavaminate synthase-like"/>
    <property type="match status" value="1"/>
</dbReference>
<dbReference type="OrthoDB" id="2942327at2"/>